<dbReference type="EMBL" id="MUHD01000034">
    <property type="protein sequence ID" value="OXB03821.1"/>
    <property type="molecule type" value="Genomic_DNA"/>
</dbReference>
<proteinExistence type="predicted"/>
<dbReference type="Proteomes" id="UP000198381">
    <property type="component" value="Unassembled WGS sequence"/>
</dbReference>
<dbReference type="RefSeq" id="WP_089059223.1">
    <property type="nucleotide sequence ID" value="NZ_MUHD01000034.1"/>
</dbReference>
<sequence length="350" mass="41315">MNKYLLTILLVICFNLFGQTSYKPSTNHTTNEINSDNKELKNKFNSIDSIIKIIDKKQAYLNQENALYKTNIDSNTNIFNGISTFFTIISILLTIIVVAIPLINYFLVLKPNQKIVEKVENLETEVLKTMEGNFEAYFEKLRRQKTTKVLNLLDDRLKLGQVTNYFLLNDSDNLEEKDISKIIDFLKTNKDIEKADASILNSLVIYSRFLIVEKYYKSIFETDEIKSFEFAIEYLVENDFENHIPYIEKIIKANDKGHHLLIKFFNYIQEKFIGNFVNRKVSEKVEIGIKYAKLLFDNEKILNAIEKQEIPKTFGFEEHPININRLNDNKYLRDTKYYKVYLEQMDKKYK</sequence>
<feature type="transmembrane region" description="Helical" evidence="1">
    <location>
        <begin position="85"/>
        <end position="108"/>
    </location>
</feature>
<evidence type="ECO:0000313" key="3">
    <source>
        <dbReference type="Proteomes" id="UP000198381"/>
    </source>
</evidence>
<comment type="caution">
    <text evidence="2">The sequence shown here is derived from an EMBL/GenBank/DDBJ whole genome shotgun (WGS) entry which is preliminary data.</text>
</comment>
<keyword evidence="3" id="KW-1185">Reference proteome</keyword>
<organism evidence="2 3">
    <name type="scientific">Flavobacterium plurextorum</name>
    <dbReference type="NCBI Taxonomy" id="1114867"/>
    <lineage>
        <taxon>Bacteria</taxon>
        <taxon>Pseudomonadati</taxon>
        <taxon>Bacteroidota</taxon>
        <taxon>Flavobacteriia</taxon>
        <taxon>Flavobacteriales</taxon>
        <taxon>Flavobacteriaceae</taxon>
        <taxon>Flavobacterium</taxon>
    </lineage>
</organism>
<evidence type="ECO:0000256" key="1">
    <source>
        <dbReference type="SAM" id="Phobius"/>
    </source>
</evidence>
<keyword evidence="1" id="KW-0812">Transmembrane</keyword>
<name>A0ABX4CQ60_9FLAO</name>
<evidence type="ECO:0008006" key="4">
    <source>
        <dbReference type="Google" id="ProtNLM"/>
    </source>
</evidence>
<accession>A0ABX4CQ60</accession>
<keyword evidence="1" id="KW-1133">Transmembrane helix</keyword>
<keyword evidence="1" id="KW-0472">Membrane</keyword>
<evidence type="ECO:0000313" key="2">
    <source>
        <dbReference type="EMBL" id="OXB03821.1"/>
    </source>
</evidence>
<reference evidence="2 3" key="1">
    <citation type="submission" date="2016-11" db="EMBL/GenBank/DDBJ databases">
        <title>Whole genomes of Flavobacteriaceae.</title>
        <authorList>
            <person name="Stine C."/>
            <person name="Li C."/>
            <person name="Tadesse D."/>
        </authorList>
    </citation>
    <scope>NUCLEOTIDE SEQUENCE [LARGE SCALE GENOMIC DNA]</scope>
    <source>
        <strain evidence="2 3">CCUG 60112</strain>
    </source>
</reference>
<protein>
    <recommendedName>
        <fullName evidence="4">Phage abortive infection protein</fullName>
    </recommendedName>
</protein>
<gene>
    <name evidence="2" type="ORF">B0A81_17625</name>
</gene>